<organism evidence="1 2">
    <name type="scientific">Lachnospira eligens</name>
    <dbReference type="NCBI Taxonomy" id="39485"/>
    <lineage>
        <taxon>Bacteria</taxon>
        <taxon>Bacillati</taxon>
        <taxon>Bacillota</taxon>
        <taxon>Clostridia</taxon>
        <taxon>Lachnospirales</taxon>
        <taxon>Lachnospiraceae</taxon>
        <taxon>Lachnospira</taxon>
    </lineage>
</organism>
<gene>
    <name evidence="1" type="ORF">ERS852492_01000</name>
</gene>
<dbReference type="Proteomes" id="UP000095780">
    <property type="component" value="Unassembled WGS sequence"/>
</dbReference>
<reference evidence="1 2" key="1">
    <citation type="submission" date="2015-09" db="EMBL/GenBank/DDBJ databases">
        <authorList>
            <consortium name="Pathogen Informatics"/>
        </authorList>
    </citation>
    <scope>NUCLEOTIDE SEQUENCE [LARGE SCALE GENOMIC DNA]</scope>
    <source>
        <strain evidence="1 2">2789STDY5834878</strain>
    </source>
</reference>
<proteinExistence type="predicted"/>
<evidence type="ECO:0000313" key="1">
    <source>
        <dbReference type="EMBL" id="CUQ82627.1"/>
    </source>
</evidence>
<protein>
    <submittedName>
        <fullName evidence="1">Uncharacterized protein</fullName>
    </submittedName>
</protein>
<dbReference type="RefSeq" id="WP_055286436.1">
    <property type="nucleotide sequence ID" value="NZ_CABIXW010000003.1"/>
</dbReference>
<sequence length="624" mass="71564">MKRYFCFFLAVLITAMSIIFYCPFNIYANDAFTISKNSTEKTGLSADEAQKAIDANADIKGKDGVTMLLYTPSDSYNYTLKSGAFVAHLSDSQAKAMLMSKKSFQQYVVLCSSLISNSTVFRGFLKTVGIATTGDSNALTNIVDKFTCNYNYLDSINYDEDTQTITMDNTSVDKLREEIKKYYYDSIGLKVIKPVGTVKKYVDSSDFRKLFEYEDDYTSAYSVCNADYAFVSGVNFAYFSKGNKSNLTGYYYMGNSDSDKRNSFTDWTTSVYTYRLYSYDTSGHSHMWEINNESYSVFYNYEWDNSDLYTPNPACLIPMWVCPYYGQLVFNKDMRYDSATTESWRYRDFRINYYSADNSPFSYFSSYSAMYNYLHGDQTAYISSVINQTGKDISMSIDNLGDDLGQKLDSLIYTINTKKEGLSADELQNLIDSGLKNIENNTGDIKDNTGDIKDNTSNILDTLKEQNNILLQILGVTEYIAYQNDKYNNTYTKADMSNLFKKSFNRVSDAVLYGEKVDDDNEETIDRTKFSYHNGIFGHFPFSVPYQLYEWLKILQSEPICPEFTYHYGFLIGISKDSDEYDKYKITFNLSAYDSWREVAASFLKLAFTLTMAIGTYKKFKGEL</sequence>
<evidence type="ECO:0000313" key="2">
    <source>
        <dbReference type="Proteomes" id="UP000095780"/>
    </source>
</evidence>
<name>A0A174Z9U3_9FIRM</name>
<accession>A0A174Z9U3</accession>
<dbReference type="AlphaFoldDB" id="A0A174Z9U3"/>
<dbReference type="EMBL" id="CZBV01000003">
    <property type="protein sequence ID" value="CUQ82627.1"/>
    <property type="molecule type" value="Genomic_DNA"/>
</dbReference>